<dbReference type="Proteomes" id="UP001156102">
    <property type="component" value="Unassembled WGS sequence"/>
</dbReference>
<keyword evidence="7" id="KW-1185">Reference proteome</keyword>
<keyword evidence="3 4" id="KW-0732">Signal</keyword>
<comment type="subcellular location">
    <subcellularLocation>
        <location evidence="1">Cell envelope</location>
    </subcellularLocation>
</comment>
<dbReference type="GO" id="GO:0030246">
    <property type="term" value="F:carbohydrate binding"/>
    <property type="evidence" value="ECO:0007669"/>
    <property type="project" value="UniProtKB-ARBA"/>
</dbReference>
<gene>
    <name evidence="6" type="ORF">NK662_14165</name>
</gene>
<evidence type="ECO:0000313" key="7">
    <source>
        <dbReference type="Proteomes" id="UP001156102"/>
    </source>
</evidence>
<evidence type="ECO:0000256" key="1">
    <source>
        <dbReference type="ARBA" id="ARBA00004196"/>
    </source>
</evidence>
<evidence type="ECO:0000313" key="6">
    <source>
        <dbReference type="EMBL" id="MCP8969672.1"/>
    </source>
</evidence>
<feature type="chain" id="PRO_5041466361" evidence="4">
    <location>
        <begin position="33"/>
        <end position="333"/>
    </location>
</feature>
<dbReference type="GO" id="GO:0030313">
    <property type="term" value="C:cell envelope"/>
    <property type="evidence" value="ECO:0007669"/>
    <property type="project" value="UniProtKB-SubCell"/>
</dbReference>
<dbReference type="RefSeq" id="WP_254759594.1">
    <property type="nucleotide sequence ID" value="NZ_JANCLT010000007.1"/>
</dbReference>
<evidence type="ECO:0000256" key="4">
    <source>
        <dbReference type="SAM" id="SignalP"/>
    </source>
</evidence>
<dbReference type="PANTHER" id="PTHR46847:SF3">
    <property type="entry name" value="GALACTOFURANOSE-BINDING PROTEIN YTFQ"/>
    <property type="match status" value="1"/>
</dbReference>
<dbReference type="InterPro" id="IPR025997">
    <property type="entry name" value="SBP_2_dom"/>
</dbReference>
<feature type="domain" description="Periplasmic binding protein" evidence="5">
    <location>
        <begin position="50"/>
        <end position="290"/>
    </location>
</feature>
<proteinExistence type="inferred from homology"/>
<name>A0AA42BQA5_9BACI</name>
<dbReference type="PROSITE" id="PS51257">
    <property type="entry name" value="PROKAR_LIPOPROTEIN"/>
    <property type="match status" value="1"/>
</dbReference>
<dbReference type="EMBL" id="JANCLT010000007">
    <property type="protein sequence ID" value="MCP8969672.1"/>
    <property type="molecule type" value="Genomic_DNA"/>
</dbReference>
<protein>
    <submittedName>
        <fullName evidence="6">ABC transporter substrate-binding protein</fullName>
    </submittedName>
</protein>
<dbReference type="Gene3D" id="3.40.50.2300">
    <property type="match status" value="2"/>
</dbReference>
<comment type="similarity">
    <text evidence="2">Belongs to the bacterial solute-binding protein 2 family.</text>
</comment>
<sequence length="333" mass="36083">MKRYRILTAFLSILVLFLAACSSGSTTTSSNAGTGTSSEKKSSKEIVVGWSQMENNNPWRIAETKSIRDEAKKRGIKMVYSDAQGDTAKQVSDVEDMVAQKVDYIVLAPREFEGLAPALAAAKKAGIPVILVDRKAKGTVGEDYVTFLGSNFIQQGERAADWLMQAMGNKGNVVELTGTSGSSVAMDRQKGFTDRLKAKAPDMKIIASQTGDFARANGQKVMENLLQSYGDKINAVYAHNDEMAIGAINAIKAAGKVPGKDITIVSVDGTKDALKAIINSEMGATVESSPFFGPRVFDVIEKLQKKESVPTEIIIEDRFFDKNNAKEFVDQAY</sequence>
<dbReference type="PANTHER" id="PTHR46847">
    <property type="entry name" value="D-ALLOSE-BINDING PERIPLASMIC PROTEIN-RELATED"/>
    <property type="match status" value="1"/>
</dbReference>
<comment type="caution">
    <text evidence="6">The sequence shown here is derived from an EMBL/GenBank/DDBJ whole genome shotgun (WGS) entry which is preliminary data.</text>
</comment>
<evidence type="ECO:0000259" key="5">
    <source>
        <dbReference type="Pfam" id="PF13407"/>
    </source>
</evidence>
<accession>A0AA42BQA5</accession>
<dbReference type="AlphaFoldDB" id="A0AA42BQA5"/>
<dbReference type="SUPFAM" id="SSF53822">
    <property type="entry name" value="Periplasmic binding protein-like I"/>
    <property type="match status" value="1"/>
</dbReference>
<dbReference type="InterPro" id="IPR028082">
    <property type="entry name" value="Peripla_BP_I"/>
</dbReference>
<evidence type="ECO:0000256" key="3">
    <source>
        <dbReference type="ARBA" id="ARBA00022729"/>
    </source>
</evidence>
<dbReference type="Pfam" id="PF13407">
    <property type="entry name" value="Peripla_BP_4"/>
    <property type="match status" value="1"/>
</dbReference>
<reference evidence="6" key="1">
    <citation type="submission" date="2022-07" db="EMBL/GenBank/DDBJ databases">
        <authorList>
            <person name="Li W.-J."/>
            <person name="Deng Q.-Q."/>
        </authorList>
    </citation>
    <scope>NUCLEOTIDE SEQUENCE</scope>
    <source>
        <strain evidence="6">SYSU M60031</strain>
    </source>
</reference>
<feature type="signal peptide" evidence="4">
    <location>
        <begin position="1"/>
        <end position="32"/>
    </location>
</feature>
<dbReference type="CDD" id="cd06309">
    <property type="entry name" value="PBP1_galactofuranose_YtfQ-like"/>
    <property type="match status" value="1"/>
</dbReference>
<evidence type="ECO:0000256" key="2">
    <source>
        <dbReference type="ARBA" id="ARBA00007639"/>
    </source>
</evidence>
<organism evidence="6 7">
    <name type="scientific">Ectobacillus ponti</name>
    <dbReference type="NCBI Taxonomy" id="2961894"/>
    <lineage>
        <taxon>Bacteria</taxon>
        <taxon>Bacillati</taxon>
        <taxon>Bacillota</taxon>
        <taxon>Bacilli</taxon>
        <taxon>Bacillales</taxon>
        <taxon>Bacillaceae</taxon>
        <taxon>Ectobacillus</taxon>
    </lineage>
</organism>